<evidence type="ECO:0000259" key="1">
    <source>
        <dbReference type="Pfam" id="PF17820"/>
    </source>
</evidence>
<protein>
    <submittedName>
        <fullName evidence="3">Uncharacterized protein LOC110985596</fullName>
    </submittedName>
</protein>
<dbReference type="InterPro" id="IPR036034">
    <property type="entry name" value="PDZ_sf"/>
</dbReference>
<evidence type="ECO:0000313" key="2">
    <source>
        <dbReference type="Proteomes" id="UP000694845"/>
    </source>
</evidence>
<dbReference type="SUPFAM" id="SSF50156">
    <property type="entry name" value="PDZ domain-like"/>
    <property type="match status" value="1"/>
</dbReference>
<feature type="domain" description="PDZ" evidence="1">
    <location>
        <begin position="70"/>
        <end position="114"/>
    </location>
</feature>
<proteinExistence type="predicted"/>
<organism evidence="2 3">
    <name type="scientific">Acanthaster planci</name>
    <name type="common">Crown-of-thorns starfish</name>
    <dbReference type="NCBI Taxonomy" id="133434"/>
    <lineage>
        <taxon>Eukaryota</taxon>
        <taxon>Metazoa</taxon>
        <taxon>Echinodermata</taxon>
        <taxon>Eleutherozoa</taxon>
        <taxon>Asterozoa</taxon>
        <taxon>Asteroidea</taxon>
        <taxon>Valvatacea</taxon>
        <taxon>Valvatida</taxon>
        <taxon>Acanthasteridae</taxon>
        <taxon>Acanthaster</taxon>
    </lineage>
</organism>
<evidence type="ECO:0000313" key="3">
    <source>
        <dbReference type="RefSeq" id="XP_022102420.1"/>
    </source>
</evidence>
<dbReference type="Pfam" id="PF17820">
    <property type="entry name" value="PDZ_6"/>
    <property type="match status" value="1"/>
</dbReference>
<dbReference type="Proteomes" id="UP000694845">
    <property type="component" value="Unplaced"/>
</dbReference>
<dbReference type="AlphaFoldDB" id="A0A8B7ZC66"/>
<accession>A0A8B7ZC66</accession>
<sequence>MGGIFSKHRAKREVIHPDMATGEPISAHETHRHSHEGGGHIFLPPAGFGGDPVDFNADLNDIDGRYVFQNVTENGLAYAAGFRNGDVLFGINGTTIEGRGIEYVLDLLRTNHGYQVPQLLLAVQRNSEIAGEFPEFIWVIFKVVFQLGGPTVEVIQTLVNDTAKMPFIDVGPSFSWLGPPVDKVDIYIGGDPPLYLSVADDKMVFAKYGPSSAFYMYKYVGGKAAEGNVVAYSLQSLKPPDLQPKRNTPARSAENTVEVLDFPSWMIDSKDIKEASRLWYEKIYETGFSLESAQAEGMYLGMSETGGAMLSKEKTELKVNISSIKAPKLEQSGV</sequence>
<dbReference type="GeneID" id="110985596"/>
<dbReference type="Gene3D" id="2.30.42.10">
    <property type="match status" value="1"/>
</dbReference>
<gene>
    <name evidence="3" type="primary">LOC110985596</name>
</gene>
<dbReference type="OMA" id="AHETHRH"/>
<reference evidence="3" key="1">
    <citation type="submission" date="2025-08" db="UniProtKB">
        <authorList>
            <consortium name="RefSeq"/>
        </authorList>
    </citation>
    <scope>IDENTIFICATION</scope>
</reference>
<name>A0A8B7ZC66_ACAPL</name>
<dbReference type="OrthoDB" id="10403021at2759"/>
<dbReference type="InterPro" id="IPR041489">
    <property type="entry name" value="PDZ_6"/>
</dbReference>
<dbReference type="KEGG" id="aplc:110985596"/>
<dbReference type="RefSeq" id="XP_022102420.1">
    <property type="nucleotide sequence ID" value="XM_022246728.1"/>
</dbReference>
<keyword evidence="2" id="KW-1185">Reference proteome</keyword>